<evidence type="ECO:0000313" key="6">
    <source>
        <dbReference type="EMBL" id="KAK9837751.1"/>
    </source>
</evidence>
<name>A0AAW1RVH6_9CHLO</name>
<protein>
    <recommendedName>
        <fullName evidence="5">Carbohydrate kinase FGGY C-terminal domain-containing protein</fullName>
    </recommendedName>
</protein>
<dbReference type="Gene3D" id="3.30.420.40">
    <property type="match status" value="2"/>
</dbReference>
<dbReference type="InterPro" id="IPR018485">
    <property type="entry name" value="FGGY_C"/>
</dbReference>
<comment type="caution">
    <text evidence="6">The sequence shown here is derived from an EMBL/GenBank/DDBJ whole genome shotgun (WGS) entry which is preliminary data.</text>
</comment>
<dbReference type="InterPro" id="IPR043129">
    <property type="entry name" value="ATPase_NBD"/>
</dbReference>
<dbReference type="AlphaFoldDB" id="A0AAW1RVH6"/>
<dbReference type="PANTHER" id="PTHR10196:SF80">
    <property type="entry name" value="D-RIBULOSE KINASE"/>
    <property type="match status" value="1"/>
</dbReference>
<proteinExistence type="inferred from homology"/>
<feature type="region of interest" description="Disordered" evidence="4">
    <location>
        <begin position="1"/>
        <end position="35"/>
    </location>
</feature>
<feature type="domain" description="Carbohydrate kinase FGGY C-terminal" evidence="5">
    <location>
        <begin position="340"/>
        <end position="460"/>
    </location>
</feature>
<evidence type="ECO:0000259" key="5">
    <source>
        <dbReference type="Pfam" id="PF02782"/>
    </source>
</evidence>
<comment type="similarity">
    <text evidence="1">Belongs to the FGGY kinase family.</text>
</comment>
<reference evidence="6 7" key="1">
    <citation type="journal article" date="2024" name="Nat. Commun.">
        <title>Phylogenomics reveals the evolutionary origins of lichenization in chlorophyte algae.</title>
        <authorList>
            <person name="Puginier C."/>
            <person name="Libourel C."/>
            <person name="Otte J."/>
            <person name="Skaloud P."/>
            <person name="Haon M."/>
            <person name="Grisel S."/>
            <person name="Petersen M."/>
            <person name="Berrin J.G."/>
            <person name="Delaux P.M."/>
            <person name="Dal Grande F."/>
            <person name="Keller J."/>
        </authorList>
    </citation>
    <scope>NUCLEOTIDE SEQUENCE [LARGE SCALE GENOMIC DNA]</scope>
    <source>
        <strain evidence="6 7">SAG 2145</strain>
    </source>
</reference>
<evidence type="ECO:0000256" key="1">
    <source>
        <dbReference type="ARBA" id="ARBA00009156"/>
    </source>
</evidence>
<dbReference type="GO" id="GO:0019150">
    <property type="term" value="F:D-ribulokinase activity"/>
    <property type="evidence" value="ECO:0007669"/>
    <property type="project" value="TreeGrafter"/>
</dbReference>
<accession>A0AAW1RVH6</accession>
<dbReference type="Pfam" id="PF02782">
    <property type="entry name" value="FGGY_C"/>
    <property type="match status" value="1"/>
</dbReference>
<dbReference type="GO" id="GO:0005997">
    <property type="term" value="P:xylulose metabolic process"/>
    <property type="evidence" value="ECO:0007669"/>
    <property type="project" value="TreeGrafter"/>
</dbReference>
<keyword evidence="2" id="KW-0808">Transferase</keyword>
<organism evidence="6 7">
    <name type="scientific">Apatococcus lobatus</name>
    <dbReference type="NCBI Taxonomy" id="904363"/>
    <lineage>
        <taxon>Eukaryota</taxon>
        <taxon>Viridiplantae</taxon>
        <taxon>Chlorophyta</taxon>
        <taxon>core chlorophytes</taxon>
        <taxon>Trebouxiophyceae</taxon>
        <taxon>Chlorellales</taxon>
        <taxon>Chlorellaceae</taxon>
        <taxon>Apatococcus</taxon>
    </lineage>
</organism>
<sequence length="516" mass="55245">MLGIALPPDPRPDLICRPSRTGKPAQRSQPQCSHRSAVASSAKQRFFLGLDWGTSGGRAQVIDEAGGLVAESKQKYGYSTDGNEWRRALSIVMEALPAEVKSNVTSLAVDGTSATALLVDRETREFLAPPLMYYMAQSQEYVEAVREIAPPGDGLAAPTSTLARLMNWHQGGIWQAAEAAGKKPVVTHHADWIAGFLHGQIDISDWNNSLKLGYEPESQQWPPWLTSQSFAGLLPERIFQPGQPVMPITPEASAAFGLPHDCLVSAGTTDSIAAFLAAGLRFPGDAVTILGSTLAVKMLSSVRADEPSLGIYSQRLGSLWIAGGASLGGGATLLKFFTPEQLMALSPRIKPEQPTGLDYYVLNEPGERFPKFDPHKQPCMEPRPADDAIFLQGLLEAMAKTEATGYQRLAEQGVSKLRRIFTCGGGAASTKWMDIRRLHLPVPVTASPQADSAYGAALLAREGWLKTQGLQGDRHPSESRGYLKTFSENAVGQQGVAGELPVADGGSFNASQAAVG</sequence>
<dbReference type="Proteomes" id="UP001438707">
    <property type="component" value="Unassembled WGS sequence"/>
</dbReference>
<evidence type="ECO:0000256" key="3">
    <source>
        <dbReference type="ARBA" id="ARBA00022777"/>
    </source>
</evidence>
<dbReference type="GO" id="GO:0005829">
    <property type="term" value="C:cytosol"/>
    <property type="evidence" value="ECO:0007669"/>
    <property type="project" value="TreeGrafter"/>
</dbReference>
<evidence type="ECO:0000256" key="2">
    <source>
        <dbReference type="ARBA" id="ARBA00022679"/>
    </source>
</evidence>
<keyword evidence="3" id="KW-0418">Kinase</keyword>
<dbReference type="GO" id="GO:0004856">
    <property type="term" value="F:D-xylulokinase activity"/>
    <property type="evidence" value="ECO:0007669"/>
    <property type="project" value="TreeGrafter"/>
</dbReference>
<feature type="compositionally biased region" description="Polar residues" evidence="4">
    <location>
        <begin position="26"/>
        <end position="35"/>
    </location>
</feature>
<dbReference type="SUPFAM" id="SSF53067">
    <property type="entry name" value="Actin-like ATPase domain"/>
    <property type="match status" value="2"/>
</dbReference>
<dbReference type="EMBL" id="JALJOS010000006">
    <property type="protein sequence ID" value="KAK9837751.1"/>
    <property type="molecule type" value="Genomic_DNA"/>
</dbReference>
<keyword evidence="7" id="KW-1185">Reference proteome</keyword>
<dbReference type="CDD" id="cd07783">
    <property type="entry name" value="ASKHA_NBD_FGGY_SePSK_AtXK1-like"/>
    <property type="match status" value="1"/>
</dbReference>
<evidence type="ECO:0000313" key="7">
    <source>
        <dbReference type="Proteomes" id="UP001438707"/>
    </source>
</evidence>
<evidence type="ECO:0000256" key="4">
    <source>
        <dbReference type="SAM" id="MobiDB-lite"/>
    </source>
</evidence>
<gene>
    <name evidence="6" type="ORF">WJX74_004248</name>
</gene>
<dbReference type="PANTHER" id="PTHR10196">
    <property type="entry name" value="SUGAR KINASE"/>
    <property type="match status" value="1"/>
</dbReference>